<proteinExistence type="predicted"/>
<evidence type="ECO:0000313" key="1">
    <source>
        <dbReference type="EMBL" id="MCU6765614.1"/>
    </source>
</evidence>
<protein>
    <submittedName>
        <fullName evidence="1">Selenium-dependent molybdenum cofactor biosynthesis protein YqeB</fullName>
    </submittedName>
</protein>
<dbReference type="InterPro" id="IPR017695">
    <property type="entry name" value="Se-dep_Mo_hydrolase_YqeB"/>
</dbReference>
<evidence type="ECO:0000313" key="2">
    <source>
        <dbReference type="Proteomes" id="UP001652409"/>
    </source>
</evidence>
<sequence>MSEHYIIVRGGGDLATGVIHRLFRCGYKVLILECEKPSAIRRKVAFCEAVYDGEAFVEGVLCSRIEDISQCRQVWEKRQIPLLVDPEAACLKTGLDGQTPAALIDGIIAKKNLGTRKEMAPVTIGLGPGFLAGEDVDYVVETMRGHDLGRIIEDDYAQPNTGVPGMVGGVSKERVLHSPEAGIIHVKSQIADLVEKGQILAYVGEVPVPASITGVLRGIIRDGYHVFKGMKIADIDPRKEEKKNCFTISDKARCIAGSVIEILLGEHILP</sequence>
<keyword evidence="2" id="KW-1185">Reference proteome</keyword>
<name>A0ABT2TVZ3_9FIRM</name>
<comment type="caution">
    <text evidence="1">The sequence shown here is derived from an EMBL/GenBank/DDBJ whole genome shotgun (WGS) entry which is preliminary data.</text>
</comment>
<dbReference type="NCBIfam" id="TIGR03309">
    <property type="entry name" value="matur_yqeB"/>
    <property type="match status" value="1"/>
</dbReference>
<dbReference type="Proteomes" id="UP001652409">
    <property type="component" value="Unassembled WGS sequence"/>
</dbReference>
<accession>A0ABT2TVZ3</accession>
<reference evidence="1 2" key="1">
    <citation type="journal article" date="2021" name="ISME Commun">
        <title>Automated analysis of genomic sequences facilitates high-throughput and comprehensive description of bacteria.</title>
        <authorList>
            <person name="Hitch T.C.A."/>
        </authorList>
    </citation>
    <scope>NUCLEOTIDE SEQUENCE [LARGE SCALE GENOMIC DNA]</scope>
    <source>
        <strain evidence="1 2">Sanger_23</strain>
    </source>
</reference>
<dbReference type="RefSeq" id="WP_158421577.1">
    <property type="nucleotide sequence ID" value="NZ_JAOQJL010000016.1"/>
</dbReference>
<gene>
    <name evidence="1" type="primary">yqeB</name>
    <name evidence="1" type="ORF">OCV61_09345</name>
</gene>
<dbReference type="EMBL" id="JAOQJL010000016">
    <property type="protein sequence ID" value="MCU6765614.1"/>
    <property type="molecule type" value="Genomic_DNA"/>
</dbReference>
<organism evidence="1 2">
    <name type="scientific">Blautia ammoniilytica</name>
    <dbReference type="NCBI Taxonomy" id="2981782"/>
    <lineage>
        <taxon>Bacteria</taxon>
        <taxon>Bacillati</taxon>
        <taxon>Bacillota</taxon>
        <taxon>Clostridia</taxon>
        <taxon>Lachnospirales</taxon>
        <taxon>Lachnospiraceae</taxon>
        <taxon>Blautia</taxon>
    </lineage>
</organism>